<reference evidence="2" key="2">
    <citation type="submission" date="2021-12" db="EMBL/GenBank/DDBJ databases">
        <title>Resequencing data analysis of finger millet.</title>
        <authorList>
            <person name="Hatakeyama M."/>
            <person name="Aluri S."/>
            <person name="Balachadran M.T."/>
            <person name="Sivarajan S.R."/>
            <person name="Poveda L."/>
            <person name="Shimizu-Inatsugi R."/>
            <person name="Schlapbach R."/>
            <person name="Sreeman S.M."/>
            <person name="Shimizu K.K."/>
        </authorList>
    </citation>
    <scope>NUCLEOTIDE SEQUENCE</scope>
</reference>
<feature type="compositionally biased region" description="Basic and acidic residues" evidence="1">
    <location>
        <begin position="42"/>
        <end position="60"/>
    </location>
</feature>
<sequence>MSLARPASGNYAARPDAAGETGRRGLDPARLGQQGGTGLDQGAERRCRLDQGAERRRGMEQEQVDSTEM</sequence>
<accession>A0AAV5C822</accession>
<proteinExistence type="predicted"/>
<evidence type="ECO:0000313" key="3">
    <source>
        <dbReference type="Proteomes" id="UP001054889"/>
    </source>
</evidence>
<dbReference type="Proteomes" id="UP001054889">
    <property type="component" value="Unassembled WGS sequence"/>
</dbReference>
<reference evidence="2" key="1">
    <citation type="journal article" date="2018" name="DNA Res.">
        <title>Multiple hybrid de novo genome assembly of finger millet, an orphan allotetraploid crop.</title>
        <authorList>
            <person name="Hatakeyama M."/>
            <person name="Aluri S."/>
            <person name="Balachadran M.T."/>
            <person name="Sivarajan S.R."/>
            <person name="Patrignani A."/>
            <person name="Gruter S."/>
            <person name="Poveda L."/>
            <person name="Shimizu-Inatsugi R."/>
            <person name="Baeten J."/>
            <person name="Francoijs K.J."/>
            <person name="Nataraja K.N."/>
            <person name="Reddy Y.A.N."/>
            <person name="Phadnis S."/>
            <person name="Ravikumar R.L."/>
            <person name="Schlapbach R."/>
            <person name="Sreeman S.M."/>
            <person name="Shimizu K.K."/>
        </authorList>
    </citation>
    <scope>NUCLEOTIDE SEQUENCE</scope>
</reference>
<evidence type="ECO:0000313" key="2">
    <source>
        <dbReference type="EMBL" id="GJM94305.1"/>
    </source>
</evidence>
<dbReference type="EMBL" id="BQKI01000005">
    <property type="protein sequence ID" value="GJM94305.1"/>
    <property type="molecule type" value="Genomic_DNA"/>
</dbReference>
<feature type="region of interest" description="Disordered" evidence="1">
    <location>
        <begin position="1"/>
        <end position="69"/>
    </location>
</feature>
<comment type="caution">
    <text evidence="2">The sequence shown here is derived from an EMBL/GenBank/DDBJ whole genome shotgun (WGS) entry which is preliminary data.</text>
</comment>
<protein>
    <submittedName>
        <fullName evidence="2">Uncharacterized protein</fullName>
    </submittedName>
</protein>
<name>A0AAV5C822_ELECO</name>
<evidence type="ECO:0000256" key="1">
    <source>
        <dbReference type="SAM" id="MobiDB-lite"/>
    </source>
</evidence>
<gene>
    <name evidence="2" type="primary">ga10942</name>
    <name evidence="2" type="ORF">PR202_ga10942</name>
</gene>
<organism evidence="2 3">
    <name type="scientific">Eleusine coracana subsp. coracana</name>
    <dbReference type="NCBI Taxonomy" id="191504"/>
    <lineage>
        <taxon>Eukaryota</taxon>
        <taxon>Viridiplantae</taxon>
        <taxon>Streptophyta</taxon>
        <taxon>Embryophyta</taxon>
        <taxon>Tracheophyta</taxon>
        <taxon>Spermatophyta</taxon>
        <taxon>Magnoliopsida</taxon>
        <taxon>Liliopsida</taxon>
        <taxon>Poales</taxon>
        <taxon>Poaceae</taxon>
        <taxon>PACMAD clade</taxon>
        <taxon>Chloridoideae</taxon>
        <taxon>Cynodonteae</taxon>
        <taxon>Eleusininae</taxon>
        <taxon>Eleusine</taxon>
    </lineage>
</organism>
<keyword evidence="3" id="KW-1185">Reference proteome</keyword>
<dbReference type="AlphaFoldDB" id="A0AAV5C822"/>